<comment type="catalytic activity">
    <reaction evidence="4">
        <text>a 2'-deoxyadenosine in DNA + S-adenosyl-L-methionine = an N(6)-methyl-2'-deoxyadenosine in DNA + S-adenosyl-L-homocysteine + H(+)</text>
        <dbReference type="Rhea" id="RHEA:15197"/>
        <dbReference type="Rhea" id="RHEA-COMP:12418"/>
        <dbReference type="Rhea" id="RHEA-COMP:12419"/>
        <dbReference type="ChEBI" id="CHEBI:15378"/>
        <dbReference type="ChEBI" id="CHEBI:57856"/>
        <dbReference type="ChEBI" id="CHEBI:59789"/>
        <dbReference type="ChEBI" id="CHEBI:90615"/>
        <dbReference type="ChEBI" id="CHEBI:90616"/>
        <dbReference type="EC" id="2.1.1.72"/>
    </reaction>
</comment>
<dbReference type="EC" id="2.1.1.72" evidence="1"/>
<keyword evidence="3" id="KW-0808">Transferase</keyword>
<reference evidence="6" key="1">
    <citation type="submission" date="2012-03" db="EMBL/GenBank/DDBJ databases">
        <title>Functional metagenomics reveals considerable lignocellulase gene clusters in the gut microbiome of a wood-feeding higher termite.</title>
        <authorList>
            <person name="Liu N."/>
        </authorList>
    </citation>
    <scope>NUCLEOTIDE SEQUENCE</scope>
</reference>
<dbReference type="Pfam" id="PF12950">
    <property type="entry name" value="TaqI_C"/>
    <property type="match status" value="1"/>
</dbReference>
<proteinExistence type="predicted"/>
<evidence type="ECO:0000256" key="2">
    <source>
        <dbReference type="ARBA" id="ARBA00022603"/>
    </source>
</evidence>
<dbReference type="EMBL" id="JQ844200">
    <property type="protein sequence ID" value="AGS52517.1"/>
    <property type="molecule type" value="Genomic_DNA"/>
</dbReference>
<dbReference type="GO" id="GO:0032259">
    <property type="term" value="P:methylation"/>
    <property type="evidence" value="ECO:0007669"/>
    <property type="project" value="UniProtKB-KW"/>
</dbReference>
<evidence type="ECO:0000256" key="1">
    <source>
        <dbReference type="ARBA" id="ARBA00011900"/>
    </source>
</evidence>
<feature type="domain" description="TaqI-like C-terminal specificity" evidence="5">
    <location>
        <begin position="90"/>
        <end position="245"/>
    </location>
</feature>
<evidence type="ECO:0000313" key="6">
    <source>
        <dbReference type="EMBL" id="AGS52517.1"/>
    </source>
</evidence>
<dbReference type="InterPro" id="IPR050953">
    <property type="entry name" value="N4_N6_ade-DNA_methylase"/>
</dbReference>
<evidence type="ECO:0000259" key="5">
    <source>
        <dbReference type="Pfam" id="PF12950"/>
    </source>
</evidence>
<dbReference type="PANTHER" id="PTHR33841:SF1">
    <property type="entry name" value="DNA METHYLTRANSFERASE A"/>
    <property type="match status" value="1"/>
</dbReference>
<dbReference type="PANTHER" id="PTHR33841">
    <property type="entry name" value="DNA METHYLTRANSFERASE YEEA-RELATED"/>
    <property type="match status" value="1"/>
</dbReference>
<accession>A0A806KD44</accession>
<dbReference type="GO" id="GO:0009007">
    <property type="term" value="F:site-specific DNA-methyltransferase (adenine-specific) activity"/>
    <property type="evidence" value="ECO:0007669"/>
    <property type="project" value="UniProtKB-EC"/>
</dbReference>
<evidence type="ECO:0000256" key="3">
    <source>
        <dbReference type="ARBA" id="ARBA00022679"/>
    </source>
</evidence>
<dbReference type="InterPro" id="IPR025931">
    <property type="entry name" value="TaqI_C"/>
</dbReference>
<organism evidence="6">
    <name type="scientific">uncultured bacterium contig00005</name>
    <dbReference type="NCBI Taxonomy" id="1181497"/>
    <lineage>
        <taxon>Bacteria</taxon>
        <taxon>environmental samples</taxon>
    </lineage>
</organism>
<evidence type="ECO:0000256" key="4">
    <source>
        <dbReference type="ARBA" id="ARBA00047942"/>
    </source>
</evidence>
<protein>
    <recommendedName>
        <fullName evidence="1">site-specific DNA-methyltransferase (adenine-specific)</fullName>
        <ecNumber evidence="1">2.1.1.72</ecNumber>
    </recommendedName>
</protein>
<name>A0A806KD44_9BACT</name>
<sequence>MFAHRRKTSVYVKHNSVAVPFTTSDSWTILSPIEQGIKRKIEAVGTPLREWGVKINYGIKTGCNEAFIIDGTKRAELIAADPRSAEIIRPILRGRDIKRYGYEFADQYLIASHNGYCDDNGNEISPIEINEYSTIKAHLDEYWDVISVRTDKGVTPYNLRNCAYMEDFSKQKIVWGEISDLPKFAYDDGAYMQEATTFLMIGHDLKYLLAFLNSQLSMYFFSKIGTTTGVGTVRRKKFKLEEFPIPQPTIERITQIVPLIDSLLLSYSREIEAKVNQTIYSIFDFSAEEIIYIDNFCYS</sequence>
<keyword evidence="2" id="KW-0489">Methyltransferase</keyword>
<dbReference type="AlphaFoldDB" id="A0A806KD44"/>
<dbReference type="SUPFAM" id="SSF116734">
    <property type="entry name" value="DNA methylase specificity domain"/>
    <property type="match status" value="1"/>
</dbReference>